<dbReference type="PANTHER" id="PTHR23227:SF67">
    <property type="entry name" value="CRANIOFACIAL DEVELOPMENT PROTEIN 2-LIKE"/>
    <property type="match status" value="1"/>
</dbReference>
<dbReference type="WBParaSite" id="HPBE_0000288101-mRNA-1">
    <property type="protein sequence ID" value="HPBE_0000288101-mRNA-1"/>
    <property type="gene ID" value="HPBE_0000288101"/>
</dbReference>
<organism evidence="2 3">
    <name type="scientific">Heligmosomoides polygyrus</name>
    <name type="common">Parasitic roundworm</name>
    <dbReference type="NCBI Taxonomy" id="6339"/>
    <lineage>
        <taxon>Eukaryota</taxon>
        <taxon>Metazoa</taxon>
        <taxon>Ecdysozoa</taxon>
        <taxon>Nematoda</taxon>
        <taxon>Chromadorea</taxon>
        <taxon>Rhabditida</taxon>
        <taxon>Rhabditina</taxon>
        <taxon>Rhabditomorpha</taxon>
        <taxon>Strongyloidea</taxon>
        <taxon>Heligmosomidae</taxon>
        <taxon>Heligmosomoides</taxon>
    </lineage>
</organism>
<protein>
    <submittedName>
        <fullName evidence="1 3">Uncharacterized protein</fullName>
    </submittedName>
</protein>
<evidence type="ECO:0000313" key="2">
    <source>
        <dbReference type="Proteomes" id="UP000050761"/>
    </source>
</evidence>
<dbReference type="Gene3D" id="3.60.10.10">
    <property type="entry name" value="Endonuclease/exonuclease/phosphatase"/>
    <property type="match status" value="1"/>
</dbReference>
<dbReference type="PANTHER" id="PTHR23227">
    <property type="entry name" value="BUCENTAUR RELATED"/>
    <property type="match status" value="1"/>
</dbReference>
<dbReference type="InterPro" id="IPR027124">
    <property type="entry name" value="Swc5/CFDP1/2"/>
</dbReference>
<name>A0A183F9N9_HELPZ</name>
<evidence type="ECO:0000313" key="3">
    <source>
        <dbReference type="WBParaSite" id="HPBE_0000288101-mRNA-1"/>
    </source>
</evidence>
<accession>A0A3P7U3H0</accession>
<reference evidence="1 2" key="1">
    <citation type="submission" date="2018-11" db="EMBL/GenBank/DDBJ databases">
        <authorList>
            <consortium name="Pathogen Informatics"/>
        </authorList>
    </citation>
    <scope>NUCLEOTIDE SEQUENCE [LARGE SCALE GENOMIC DNA]</scope>
</reference>
<dbReference type="AlphaFoldDB" id="A0A183F9N9"/>
<proteinExistence type="predicted"/>
<dbReference type="OrthoDB" id="1902296at2759"/>
<accession>A0A183F9N9</accession>
<keyword evidence="2" id="KW-1185">Reference proteome</keyword>
<dbReference type="Proteomes" id="UP000050761">
    <property type="component" value="Unassembled WGS sequence"/>
</dbReference>
<gene>
    <name evidence="1" type="ORF">HPBE_LOCUS2880</name>
</gene>
<reference evidence="3" key="2">
    <citation type="submission" date="2019-09" db="UniProtKB">
        <authorList>
            <consortium name="WormBaseParasite"/>
        </authorList>
    </citation>
    <scope>IDENTIFICATION</scope>
</reference>
<dbReference type="InterPro" id="IPR036691">
    <property type="entry name" value="Endo/exonu/phosph_ase_sf"/>
</dbReference>
<evidence type="ECO:0000313" key="1">
    <source>
        <dbReference type="EMBL" id="VDO29016.1"/>
    </source>
</evidence>
<sequence length="154" mass="17601">MTLTWWFRVGSRNADGELILEHAESQNLTIANTVFRKRDLHIISYNSGSSKSQIDFVLVKDRDRNIVTDAKIVPYETVAPQYRPLVCTLKITLPRVQQVERCGAASIKWWRMKEKEAAVISCIRLPTVTTVMKLGRGQPNLSYSGGHITKNYYM</sequence>
<dbReference type="EMBL" id="UZAH01005333">
    <property type="protein sequence ID" value="VDO29016.1"/>
    <property type="molecule type" value="Genomic_DNA"/>
</dbReference>